<feature type="domain" description="ParB-like N-terminal" evidence="3">
    <location>
        <begin position="31"/>
        <end position="120"/>
    </location>
</feature>
<dbReference type="EMBL" id="CP001116">
    <property type="protein sequence ID" value="ACO47653.1"/>
    <property type="molecule type" value="Genomic_DNA"/>
</dbReference>
<dbReference type="InterPro" id="IPR036086">
    <property type="entry name" value="ParB/Sulfiredoxin_sf"/>
</dbReference>
<dbReference type="GO" id="GO:0003677">
    <property type="term" value="F:DNA binding"/>
    <property type="evidence" value="ECO:0007669"/>
    <property type="project" value="UniProtKB-KW"/>
</dbReference>
<dbReference type="KEGG" id="ddr:Deide_2p00002"/>
<dbReference type="FunFam" id="3.90.1530.30:FF:000001">
    <property type="entry name" value="Chromosome partitioning protein ParB"/>
    <property type="match status" value="1"/>
</dbReference>
<dbReference type="InterPro" id="IPR003115">
    <property type="entry name" value="ParB_N"/>
</dbReference>
<dbReference type="GO" id="GO:0007059">
    <property type="term" value="P:chromosome segregation"/>
    <property type="evidence" value="ECO:0007669"/>
    <property type="project" value="TreeGrafter"/>
</dbReference>
<evidence type="ECO:0000256" key="1">
    <source>
        <dbReference type="ARBA" id="ARBA00006295"/>
    </source>
</evidence>
<dbReference type="Proteomes" id="UP000002208">
    <property type="component" value="Plasmid 2"/>
</dbReference>
<organism evidence="4 5">
    <name type="scientific">Deinococcus deserti (strain DSM 17065 / CIP 109153 / LMG 22923 / VCD115)</name>
    <dbReference type="NCBI Taxonomy" id="546414"/>
    <lineage>
        <taxon>Bacteria</taxon>
        <taxon>Thermotogati</taxon>
        <taxon>Deinococcota</taxon>
        <taxon>Deinococci</taxon>
        <taxon>Deinococcales</taxon>
        <taxon>Deinococcaceae</taxon>
        <taxon>Deinococcus</taxon>
    </lineage>
</organism>
<dbReference type="InterPro" id="IPR004437">
    <property type="entry name" value="ParB/RepB/Spo0J"/>
</dbReference>
<gene>
    <name evidence="4" type="ordered locus">Deide_2p00002</name>
</gene>
<protein>
    <submittedName>
        <fullName evidence="4">Putative ParB-like partition protein</fullName>
    </submittedName>
</protein>
<keyword evidence="5" id="KW-1185">Reference proteome</keyword>
<geneLocation type="plasmid" evidence="5">
    <name>pDeide2</name>
</geneLocation>
<evidence type="ECO:0000259" key="3">
    <source>
        <dbReference type="SMART" id="SM00470"/>
    </source>
</evidence>
<dbReference type="AlphaFoldDB" id="C1D2L4"/>
<dbReference type="CDD" id="cd16393">
    <property type="entry name" value="SPO0J_N"/>
    <property type="match status" value="1"/>
</dbReference>
<dbReference type="NCBIfam" id="TIGR00180">
    <property type="entry name" value="parB_part"/>
    <property type="match status" value="1"/>
</dbReference>
<dbReference type="GO" id="GO:0005694">
    <property type="term" value="C:chromosome"/>
    <property type="evidence" value="ECO:0007669"/>
    <property type="project" value="TreeGrafter"/>
</dbReference>
<dbReference type="Pfam" id="PF02195">
    <property type="entry name" value="ParB_N"/>
    <property type="match status" value="1"/>
</dbReference>
<comment type="similarity">
    <text evidence="1">Belongs to the ParB family.</text>
</comment>
<dbReference type="Gene3D" id="3.90.1530.30">
    <property type="match status" value="1"/>
</dbReference>
<dbReference type="HOGENOM" id="CLU_023853_4_0_0"/>
<proteinExistence type="inferred from homology"/>
<dbReference type="SUPFAM" id="SSF109709">
    <property type="entry name" value="KorB DNA-binding domain-like"/>
    <property type="match status" value="1"/>
</dbReference>
<dbReference type="Gene3D" id="1.10.10.2830">
    <property type="match status" value="1"/>
</dbReference>
<dbReference type="SMART" id="SM00470">
    <property type="entry name" value="ParB"/>
    <property type="match status" value="1"/>
</dbReference>
<keyword evidence="4" id="KW-0614">Plasmid</keyword>
<reference evidence="4 5" key="1">
    <citation type="journal article" date="2009" name="PLoS Genet.">
        <title>Alliance of proteomics and genomics to unravel the specificities of Sahara bacterium Deinococcus deserti.</title>
        <authorList>
            <person name="de Groot A."/>
            <person name="Dulermo R."/>
            <person name="Ortet P."/>
            <person name="Blanchard L."/>
            <person name="Guerin P."/>
            <person name="Fernandez B."/>
            <person name="Vacherie B."/>
            <person name="Dossat C."/>
            <person name="Jolivet E."/>
            <person name="Siguier P."/>
            <person name="Chandler M."/>
            <person name="Barakat M."/>
            <person name="Dedieu A."/>
            <person name="Barbe V."/>
            <person name="Heulin T."/>
            <person name="Sommer S."/>
            <person name="Achouak W."/>
            <person name="Armengaud J."/>
        </authorList>
    </citation>
    <scope>NUCLEOTIDE SEQUENCE [LARGE SCALE GENOMIC DNA]</scope>
    <source>
        <strain evidence="5">DSM 17065 / CIP 109153 / LMG 22923 / VCD115</strain>
        <plasmid evidence="5">pDeide2</plasmid>
    </source>
</reference>
<dbReference type="OrthoDB" id="61260at2"/>
<sequence length="297" mass="32824">MAKRKFDATATLDALLGPAGAGNLVSQDQLRMLDVRQLTPTPHQPRTTFTEGNLRELADSIRENGVLQPILVRTTPAGLEIVAGERRWRAAQLAGLTTIPAYVRDLDDQQAAAASAVENLIREDLNPLEEVEAKRRIAALALDIPEDQVMTRLRRLLDKPEEDPDGVRELDTAFGRLGGEKWQSFLRNKGRILNLPEDVKEAVRGGLDYRKALVIGGAGDAEERGRLLALARDGATVQALHDAQKPPHTQREAQIKAVARALGQKRLLERISPRQQSRVDKLVAELHRILVEVDEAN</sequence>
<name>C1D2L4_DEIDV</name>
<evidence type="ECO:0000313" key="5">
    <source>
        <dbReference type="Proteomes" id="UP000002208"/>
    </source>
</evidence>
<keyword evidence="2" id="KW-0238">DNA-binding</keyword>
<dbReference type="SUPFAM" id="SSF110849">
    <property type="entry name" value="ParB/Sulfiredoxin"/>
    <property type="match status" value="1"/>
</dbReference>
<dbReference type="PANTHER" id="PTHR33375">
    <property type="entry name" value="CHROMOSOME-PARTITIONING PROTEIN PARB-RELATED"/>
    <property type="match status" value="1"/>
</dbReference>
<evidence type="ECO:0000313" key="4">
    <source>
        <dbReference type="EMBL" id="ACO47653.1"/>
    </source>
</evidence>
<accession>C1D2L4</accession>
<evidence type="ECO:0000256" key="2">
    <source>
        <dbReference type="ARBA" id="ARBA00023125"/>
    </source>
</evidence>
<dbReference type="RefSeq" id="WP_012695126.1">
    <property type="nucleotide sequence ID" value="NC_012529.1"/>
</dbReference>
<dbReference type="PANTHER" id="PTHR33375:SF7">
    <property type="entry name" value="CHROMOSOME 2-PARTITIONING PROTEIN PARB-RELATED"/>
    <property type="match status" value="1"/>
</dbReference>
<dbReference type="InterPro" id="IPR050336">
    <property type="entry name" value="Chromosome_partition/occlusion"/>
</dbReference>